<dbReference type="Pfam" id="PF00650">
    <property type="entry name" value="CRAL_TRIO"/>
    <property type="match status" value="1"/>
</dbReference>
<dbReference type="InterPro" id="IPR036598">
    <property type="entry name" value="GOLD_dom_sf"/>
</dbReference>
<evidence type="ECO:0000313" key="6">
    <source>
        <dbReference type="Proteomes" id="UP000668214"/>
    </source>
</evidence>
<feature type="domain" description="GOLD" evidence="3">
    <location>
        <begin position="563"/>
        <end position="699"/>
    </location>
</feature>
<organism evidence="5 6">
    <name type="scientific">Pseudoatta argentina</name>
    <dbReference type="NCBI Taxonomy" id="621737"/>
    <lineage>
        <taxon>Eukaryota</taxon>
        <taxon>Metazoa</taxon>
        <taxon>Ecdysozoa</taxon>
        <taxon>Arthropoda</taxon>
        <taxon>Hexapoda</taxon>
        <taxon>Insecta</taxon>
        <taxon>Pterygota</taxon>
        <taxon>Neoptera</taxon>
        <taxon>Endopterygota</taxon>
        <taxon>Hymenoptera</taxon>
        <taxon>Apocrita</taxon>
        <taxon>Aculeata</taxon>
        <taxon>Formicoidea</taxon>
        <taxon>Formicidae</taxon>
        <taxon>Myrmicinae</taxon>
        <taxon>Pseudoatta</taxon>
    </lineage>
</organism>
<feature type="domain" description="PRELI/MSF1" evidence="4">
    <location>
        <begin position="2"/>
        <end position="179"/>
    </location>
</feature>
<evidence type="ECO:0000259" key="3">
    <source>
        <dbReference type="PROSITE" id="PS50866"/>
    </source>
</evidence>
<gene>
    <name evidence="5" type="primary">Retm</name>
    <name evidence="5" type="ORF">G6Z78_0005070</name>
</gene>
<evidence type="ECO:0000259" key="4">
    <source>
        <dbReference type="PROSITE" id="PS50904"/>
    </source>
</evidence>
<dbReference type="InterPro" id="IPR006797">
    <property type="entry name" value="PRELI/MSF1_dom"/>
</dbReference>
<dbReference type="EMBL" id="JAANIA010002533">
    <property type="protein sequence ID" value="KAG5313219.1"/>
    <property type="molecule type" value="Genomic_DNA"/>
</dbReference>
<dbReference type="Gene3D" id="3.40.525.10">
    <property type="entry name" value="CRAL-TRIO lipid binding domain"/>
    <property type="match status" value="1"/>
</dbReference>
<feature type="non-terminal residue" evidence="5">
    <location>
        <position position="728"/>
    </location>
</feature>
<dbReference type="PROSITE" id="PS50866">
    <property type="entry name" value="GOLD"/>
    <property type="match status" value="1"/>
</dbReference>
<dbReference type="GO" id="GO:0005737">
    <property type="term" value="C:cytoplasm"/>
    <property type="evidence" value="ECO:0007669"/>
    <property type="project" value="TreeGrafter"/>
</dbReference>
<dbReference type="PROSITE" id="PS50191">
    <property type="entry name" value="CRAL_TRIO"/>
    <property type="match status" value="1"/>
</dbReference>
<dbReference type="PROSITE" id="PS50904">
    <property type="entry name" value="PRELI_MSF1"/>
    <property type="match status" value="1"/>
</dbReference>
<accession>A0A836JGK4</accession>
<dbReference type="InterPro" id="IPR011074">
    <property type="entry name" value="CRAL/TRIO_N_dom"/>
</dbReference>
<dbReference type="InterPro" id="IPR009038">
    <property type="entry name" value="GOLD_dom"/>
</dbReference>
<dbReference type="AlphaFoldDB" id="A0A836JGK4"/>
<proteinExistence type="predicted"/>
<comment type="caution">
    <text evidence="5">The sequence shown here is derived from an EMBL/GenBank/DDBJ whole genome shotgun (WGS) entry which is preliminary data.</text>
</comment>
<dbReference type="SUPFAM" id="SSF52087">
    <property type="entry name" value="CRAL/TRIO domain"/>
    <property type="match status" value="1"/>
</dbReference>
<feature type="region of interest" description="Disordered" evidence="1">
    <location>
        <begin position="187"/>
        <end position="223"/>
    </location>
</feature>
<dbReference type="SMART" id="SM00516">
    <property type="entry name" value="SEC14"/>
    <property type="match status" value="1"/>
</dbReference>
<evidence type="ECO:0000313" key="5">
    <source>
        <dbReference type="EMBL" id="KAG5313219.1"/>
    </source>
</evidence>
<dbReference type="InterPro" id="IPR051064">
    <property type="entry name" value="SEC14/CRAL-TRIO_domain"/>
</dbReference>
<dbReference type="InterPro" id="IPR001251">
    <property type="entry name" value="CRAL-TRIO_dom"/>
</dbReference>
<dbReference type="PANTHER" id="PTHR23324:SF66">
    <property type="entry name" value="PROTEIN REAL-TIME"/>
    <property type="match status" value="1"/>
</dbReference>
<feature type="compositionally biased region" description="Basic and acidic residues" evidence="1">
    <location>
        <begin position="187"/>
        <end position="203"/>
    </location>
</feature>
<dbReference type="Pfam" id="PF04707">
    <property type="entry name" value="PRELI"/>
    <property type="match status" value="1"/>
</dbReference>
<dbReference type="PANTHER" id="PTHR23324">
    <property type="entry name" value="SEC14 RELATED PROTEIN"/>
    <property type="match status" value="1"/>
</dbReference>
<reference evidence="5" key="1">
    <citation type="submission" date="2020-02" db="EMBL/GenBank/DDBJ databases">
        <title>Relaxed selection underlies rapid genomic changes in the transitions from sociality to social parasitism in ants.</title>
        <authorList>
            <person name="Bi X."/>
        </authorList>
    </citation>
    <scope>NUCLEOTIDE SEQUENCE</scope>
    <source>
        <strain evidence="5">BGI-DK2014c</strain>
        <tissue evidence="5">Whole body</tissue>
    </source>
</reference>
<dbReference type="Gene3D" id="2.60.120.680">
    <property type="entry name" value="GOLD domain"/>
    <property type="match status" value="1"/>
</dbReference>
<protein>
    <submittedName>
        <fullName evidence="5">RETM protein</fullName>
    </submittedName>
</protein>
<dbReference type="SUPFAM" id="SSF46938">
    <property type="entry name" value="CRAL/TRIO N-terminal domain"/>
    <property type="match status" value="1"/>
</dbReference>
<sequence>MVQQYQSPVRVYKHPFALVMMAYERRFPTCPQIPVFIGCEIMLDEESEDGAVRTTERRCKLNVEAPYILKKIIGVDFVYFIQRNVLNRRNNVLEIEAYNESFSTRVTVIEKCKYFIHPENPEWTCFEQTASLDIKNFFGFENSMENRALKEKRPLYAQRHDKGKEIIEYFINQLKDEGITYVAPWEDPQKRSSEEEKEHHDGRALQTSRAHIHTHTKNVDENSELYSEKELCNTDNKLPSNREMQLSSDYIERYLGKLDMLQESKLVQLRHSIEELRGSSVPGYATLLRFLRATEFSVEKAREMLTQSLHWRKKHQIDKILNEYEMPQVIKDYFPGGWHHFDKDGRPLYILRLGQMDVKGLLKSIGEDELLLLALHICEEGLHLMEEATTVWDHPVSQWTLLIDLEGLNMRHLWRPGIKALLRIIEIVEANYPETMGRYKMYYFITIYDISLKDSNNFFNEFLLFECNILFLIIFFLWKKTIVPFFIFIYVGEMNICEVYNMVPRRFYIFDATANSQSKQIQLNICLKLFSFYHKYQTYVMEGGVVPKNLYRMDLEGTTGEHEHSLYHSISLSRGQTHHVFIESDDPGAVLTWDFDVMRHNVIFTVLHKSRNSENGAISELPELAIGGDHEIVAAKELKDNYINVEHSIICHDGESIQGTHIMQDTGTYVLQWQNQEDQVEFLPSISSHKAQLTYFYETLPAAHYRGSMMSLQSAISGRSEASSSLSR</sequence>
<dbReference type="SMART" id="SM01100">
    <property type="entry name" value="CRAL_TRIO_N"/>
    <property type="match status" value="1"/>
</dbReference>
<name>A0A836JGK4_9HYME</name>
<dbReference type="Proteomes" id="UP000668214">
    <property type="component" value="Unassembled WGS sequence"/>
</dbReference>
<feature type="non-terminal residue" evidence="5">
    <location>
        <position position="1"/>
    </location>
</feature>
<keyword evidence="6" id="KW-1185">Reference proteome</keyword>
<feature type="domain" description="CRAL-TRIO" evidence="2">
    <location>
        <begin position="326"/>
        <end position="439"/>
    </location>
</feature>
<evidence type="ECO:0000259" key="2">
    <source>
        <dbReference type="PROSITE" id="PS50191"/>
    </source>
</evidence>
<dbReference type="SUPFAM" id="SSF101576">
    <property type="entry name" value="Supernatant protein factor (SPF), C-terminal domain"/>
    <property type="match status" value="1"/>
</dbReference>
<evidence type="ECO:0000256" key="1">
    <source>
        <dbReference type="SAM" id="MobiDB-lite"/>
    </source>
</evidence>
<dbReference type="InterPro" id="IPR036273">
    <property type="entry name" value="CRAL/TRIO_N_dom_sf"/>
</dbReference>
<dbReference type="CDD" id="cd00170">
    <property type="entry name" value="SEC14"/>
    <property type="match status" value="1"/>
</dbReference>
<dbReference type="InterPro" id="IPR036865">
    <property type="entry name" value="CRAL-TRIO_dom_sf"/>
</dbReference>
<dbReference type="Pfam" id="PF03765">
    <property type="entry name" value="CRAL_TRIO_N"/>
    <property type="match status" value="1"/>
</dbReference>